<evidence type="ECO:0000256" key="11">
    <source>
        <dbReference type="PROSITE-ProRule" id="PRU00124"/>
    </source>
</evidence>
<dbReference type="Gene3D" id="2.120.10.30">
    <property type="entry name" value="TolB, C-terminal domain"/>
    <property type="match status" value="4"/>
</dbReference>
<evidence type="ECO:0000256" key="14">
    <source>
        <dbReference type="SAM" id="Phobius"/>
    </source>
</evidence>
<dbReference type="SUPFAM" id="SSF57196">
    <property type="entry name" value="EGF/Laminin"/>
    <property type="match status" value="2"/>
</dbReference>
<dbReference type="SMART" id="SM00135">
    <property type="entry name" value="LY"/>
    <property type="match status" value="20"/>
</dbReference>
<feature type="signal peptide" evidence="15">
    <location>
        <begin position="1"/>
        <end position="26"/>
    </location>
</feature>
<feature type="compositionally biased region" description="Low complexity" evidence="13">
    <location>
        <begin position="1564"/>
        <end position="1579"/>
    </location>
</feature>
<evidence type="ECO:0000256" key="8">
    <source>
        <dbReference type="ARBA" id="ARBA00023157"/>
    </source>
</evidence>
<feature type="repeat" description="LDL-receptor class B" evidence="12">
    <location>
        <begin position="115"/>
        <end position="157"/>
    </location>
</feature>
<feature type="chain" id="PRO_5003156794" evidence="15">
    <location>
        <begin position="27"/>
        <end position="1662"/>
    </location>
</feature>
<feature type="repeat" description="LDL-receptor class B" evidence="12">
    <location>
        <begin position="426"/>
        <end position="468"/>
    </location>
</feature>
<keyword evidence="18" id="KW-1185">Reference proteome</keyword>
<feature type="compositionally biased region" description="Low complexity" evidence="13">
    <location>
        <begin position="1538"/>
        <end position="1551"/>
    </location>
</feature>
<keyword evidence="2" id="KW-1003">Cell membrane</keyword>
<dbReference type="InterPro" id="IPR000033">
    <property type="entry name" value="LDLR_classB_rpt"/>
</dbReference>
<feature type="repeat" description="LDL-receptor class B" evidence="12">
    <location>
        <begin position="69"/>
        <end position="114"/>
    </location>
</feature>
<evidence type="ECO:0000256" key="2">
    <source>
        <dbReference type="ARBA" id="ARBA00022475"/>
    </source>
</evidence>
<keyword evidence="7 14" id="KW-0472">Membrane</keyword>
<feature type="domain" description="EGF-like" evidence="16">
    <location>
        <begin position="297"/>
        <end position="335"/>
    </location>
</feature>
<evidence type="ECO:0000256" key="13">
    <source>
        <dbReference type="SAM" id="MobiDB-lite"/>
    </source>
</evidence>
<dbReference type="InParanoid" id="E2A3U3"/>
<dbReference type="OrthoDB" id="72419at2759"/>
<evidence type="ECO:0000313" key="18">
    <source>
        <dbReference type="Proteomes" id="UP000000311"/>
    </source>
</evidence>
<keyword evidence="17" id="KW-0449">Lipoprotein</keyword>
<dbReference type="InterPro" id="IPR000742">
    <property type="entry name" value="EGF"/>
</dbReference>
<dbReference type="SUPFAM" id="SSF57424">
    <property type="entry name" value="LDL receptor-like module"/>
    <property type="match status" value="3"/>
</dbReference>
<dbReference type="OMA" id="VNPCKVN"/>
<dbReference type="InterPro" id="IPR050778">
    <property type="entry name" value="Cueball_EGF_LRP_Nidogen"/>
</dbReference>
<feature type="repeat" description="LDL-receptor class B" evidence="12">
    <location>
        <begin position="469"/>
        <end position="513"/>
    </location>
</feature>
<dbReference type="Pfam" id="PF00057">
    <property type="entry name" value="Ldl_recept_a"/>
    <property type="match status" value="3"/>
</dbReference>
<dbReference type="FunCoup" id="E2A3U3">
    <property type="interactions" value="513"/>
</dbReference>
<dbReference type="GO" id="GO:0005886">
    <property type="term" value="C:plasma membrane"/>
    <property type="evidence" value="ECO:0007669"/>
    <property type="project" value="UniProtKB-SubCell"/>
</dbReference>
<feature type="repeat" description="LDL-receptor class B" evidence="12">
    <location>
        <begin position="204"/>
        <end position="246"/>
    </location>
</feature>
<dbReference type="InterPro" id="IPR002172">
    <property type="entry name" value="LDrepeatLR_classA_rpt"/>
</dbReference>
<feature type="repeat" description="LDL-receptor class B" evidence="12">
    <location>
        <begin position="689"/>
        <end position="731"/>
    </location>
</feature>
<dbReference type="SMART" id="SM00181">
    <property type="entry name" value="EGF"/>
    <property type="match status" value="4"/>
</dbReference>
<evidence type="ECO:0000256" key="5">
    <source>
        <dbReference type="ARBA" id="ARBA00022729"/>
    </source>
</evidence>
<keyword evidence="10" id="KW-0325">Glycoprotein</keyword>
<evidence type="ECO:0000256" key="10">
    <source>
        <dbReference type="ARBA" id="ARBA00023180"/>
    </source>
</evidence>
<dbReference type="Pfam" id="PF14670">
    <property type="entry name" value="FXa_inhibition"/>
    <property type="match status" value="3"/>
</dbReference>
<keyword evidence="14" id="KW-1133">Transmembrane helix</keyword>
<evidence type="ECO:0000256" key="12">
    <source>
        <dbReference type="PROSITE-ProRule" id="PRU00461"/>
    </source>
</evidence>
<feature type="repeat" description="LDL-receptor class B" evidence="12">
    <location>
        <begin position="514"/>
        <end position="556"/>
    </location>
</feature>
<feature type="repeat" description="LDL-receptor class B" evidence="12">
    <location>
        <begin position="158"/>
        <end position="203"/>
    </location>
</feature>
<keyword evidence="9 17" id="KW-0675">Receptor</keyword>
<feature type="repeat" description="LDL-receptor class B" evidence="12">
    <location>
        <begin position="383"/>
        <end position="425"/>
    </location>
</feature>
<dbReference type="PROSITE" id="PS01209">
    <property type="entry name" value="LDLRA_1"/>
    <property type="match status" value="1"/>
</dbReference>
<dbReference type="PROSITE" id="PS51120">
    <property type="entry name" value="LDLRB"/>
    <property type="match status" value="12"/>
</dbReference>
<evidence type="ECO:0000256" key="1">
    <source>
        <dbReference type="ARBA" id="ARBA00004251"/>
    </source>
</evidence>
<dbReference type="PRINTS" id="PR00261">
    <property type="entry name" value="LDLRECEPTOR"/>
</dbReference>
<dbReference type="InterPro" id="IPR036055">
    <property type="entry name" value="LDL_receptor-like_sf"/>
</dbReference>
<feature type="compositionally biased region" description="Pro residues" evidence="13">
    <location>
        <begin position="1653"/>
        <end position="1662"/>
    </location>
</feature>
<feature type="domain" description="EGF-like" evidence="16">
    <location>
        <begin position="908"/>
        <end position="953"/>
    </location>
</feature>
<keyword evidence="3" id="KW-0245">EGF-like domain</keyword>
<feature type="repeat" description="LDL-receptor class B" evidence="12">
    <location>
        <begin position="775"/>
        <end position="817"/>
    </location>
</feature>
<dbReference type="InterPro" id="IPR023415">
    <property type="entry name" value="LDLR_class-A_CS"/>
</dbReference>
<evidence type="ECO:0000256" key="15">
    <source>
        <dbReference type="SAM" id="SignalP"/>
    </source>
</evidence>
<dbReference type="SMART" id="SM00192">
    <property type="entry name" value="LDLa"/>
    <property type="match status" value="3"/>
</dbReference>
<keyword evidence="6" id="KW-0677">Repeat</keyword>
<dbReference type="Proteomes" id="UP000000311">
    <property type="component" value="Unassembled WGS sequence"/>
</dbReference>
<evidence type="ECO:0000256" key="4">
    <source>
        <dbReference type="ARBA" id="ARBA00022583"/>
    </source>
</evidence>
<feature type="disulfide bond" evidence="11">
    <location>
        <begin position="1326"/>
        <end position="1341"/>
    </location>
</feature>
<dbReference type="PANTHER" id="PTHR46513:SF41">
    <property type="entry name" value="LOW-DENSITY LIPOPROTEIN RECEPTOR-RELATED PROTEIN"/>
    <property type="match status" value="1"/>
</dbReference>
<evidence type="ECO:0000256" key="9">
    <source>
        <dbReference type="ARBA" id="ARBA00023170"/>
    </source>
</evidence>
<accession>E2A3U3</accession>
<dbReference type="GO" id="GO:0006897">
    <property type="term" value="P:endocytosis"/>
    <property type="evidence" value="ECO:0007669"/>
    <property type="project" value="UniProtKB-KW"/>
</dbReference>
<feature type="repeat" description="LDL-receptor class B" evidence="12">
    <location>
        <begin position="732"/>
        <end position="774"/>
    </location>
</feature>
<evidence type="ECO:0000259" key="16">
    <source>
        <dbReference type="SMART" id="SM00181"/>
    </source>
</evidence>
<dbReference type="CDD" id="cd00112">
    <property type="entry name" value="LDLa"/>
    <property type="match status" value="3"/>
</dbReference>
<evidence type="ECO:0000256" key="6">
    <source>
        <dbReference type="ARBA" id="ARBA00022737"/>
    </source>
</evidence>
<dbReference type="STRING" id="104421.E2A3U3"/>
<evidence type="ECO:0000256" key="3">
    <source>
        <dbReference type="ARBA" id="ARBA00022536"/>
    </source>
</evidence>
<keyword evidence="14" id="KW-0812">Transmembrane</keyword>
<dbReference type="Pfam" id="PF00058">
    <property type="entry name" value="Ldl_recept_b"/>
    <property type="match status" value="10"/>
</dbReference>
<feature type="domain" description="EGF-like" evidence="16">
    <location>
        <begin position="605"/>
        <end position="643"/>
    </location>
</feature>
<gene>
    <name evidence="17" type="ORF">EAG_14371</name>
</gene>
<feature type="disulfide bond" evidence="11">
    <location>
        <begin position="1385"/>
        <end position="1403"/>
    </location>
</feature>
<keyword evidence="4" id="KW-0254">Endocytosis</keyword>
<dbReference type="InterPro" id="IPR011042">
    <property type="entry name" value="6-blade_b-propeller_TolB-like"/>
</dbReference>
<comment type="subcellular location">
    <subcellularLocation>
        <location evidence="1">Cell membrane</location>
        <topology evidence="1">Single-pass type I membrane protein</topology>
    </subcellularLocation>
</comment>
<feature type="repeat" description="LDL-receptor class B" evidence="12">
    <location>
        <begin position="1093"/>
        <end position="1136"/>
    </location>
</feature>
<dbReference type="PANTHER" id="PTHR46513">
    <property type="entry name" value="VITELLOGENIN RECEPTOR-LIKE PROTEIN-RELATED-RELATED"/>
    <property type="match status" value="1"/>
</dbReference>
<organism evidence="18">
    <name type="scientific">Camponotus floridanus</name>
    <name type="common">Florida carpenter ant</name>
    <dbReference type="NCBI Taxonomy" id="104421"/>
    <lineage>
        <taxon>Eukaryota</taxon>
        <taxon>Metazoa</taxon>
        <taxon>Ecdysozoa</taxon>
        <taxon>Arthropoda</taxon>
        <taxon>Hexapoda</taxon>
        <taxon>Insecta</taxon>
        <taxon>Pterygota</taxon>
        <taxon>Neoptera</taxon>
        <taxon>Endopterygota</taxon>
        <taxon>Hymenoptera</taxon>
        <taxon>Apocrita</taxon>
        <taxon>Aculeata</taxon>
        <taxon>Formicoidea</taxon>
        <taxon>Formicidae</taxon>
        <taxon>Formicinae</taxon>
        <taxon>Camponotus</taxon>
    </lineage>
</organism>
<dbReference type="FunFam" id="2.120.10.30:FF:000001">
    <property type="entry name" value="Low-density lipoprotein receptor-related protein 6"/>
    <property type="match status" value="2"/>
</dbReference>
<dbReference type="PROSITE" id="PS50068">
    <property type="entry name" value="LDLRA_2"/>
    <property type="match status" value="3"/>
</dbReference>
<name>E2A3U3_CAMFO</name>
<feature type="disulfide bond" evidence="11">
    <location>
        <begin position="1378"/>
        <end position="1390"/>
    </location>
</feature>
<dbReference type="Gene3D" id="4.10.400.10">
    <property type="entry name" value="Low-density Lipoprotein Receptor"/>
    <property type="match status" value="3"/>
</dbReference>
<dbReference type="FunFam" id="2.120.10.30:FF:000008">
    <property type="entry name" value="Low-density lipoprotein receptor-related protein 4"/>
    <property type="match status" value="1"/>
</dbReference>
<reference evidence="17 18" key="1">
    <citation type="journal article" date="2010" name="Science">
        <title>Genomic comparison of the ants Camponotus floridanus and Harpegnathos saltator.</title>
        <authorList>
            <person name="Bonasio R."/>
            <person name="Zhang G."/>
            <person name="Ye C."/>
            <person name="Mutti N.S."/>
            <person name="Fang X."/>
            <person name="Qin N."/>
            <person name="Donahue G."/>
            <person name="Yang P."/>
            <person name="Li Q."/>
            <person name="Li C."/>
            <person name="Zhang P."/>
            <person name="Huang Z."/>
            <person name="Berger S.L."/>
            <person name="Reinberg D."/>
            <person name="Wang J."/>
            <person name="Liebig J."/>
        </authorList>
    </citation>
    <scope>NUCLEOTIDE SEQUENCE [LARGE SCALE GENOMIC DNA]</scope>
    <source>
        <strain evidence="18">C129</strain>
    </source>
</reference>
<evidence type="ECO:0000256" key="7">
    <source>
        <dbReference type="ARBA" id="ARBA00023136"/>
    </source>
</evidence>
<sequence length="1662" mass="185903">MAHAMIWSDLFIVISILWCGTFSSHGSPILLFATHKDLRMANVSRNNKVNIIIKELSEGAALDFYYERGLICWSDSGLEMIQCAHSNGTYTSERMTVVNSRLISPDGLACDWYTGKLYWTDGEKNLIEVTSIDGRHRKVLFWTDIYQPRAIALAPMKGLLFWTDWGDIPKIERASMDGDPSTREVIVSENIFWPNGLTIDYQHELIYWADGRLWFIAVMDYHGRNRRTLISKGLDYPFAITFLEDRLYWTDWKTWCIHTFDMRQSQYTSPRELFHGEYIPGDIKVWDARRQPYGDNPCKSNNGNCSHLCLLSAGERGYSCACPTGIKLLDDYTCAKGPQELLLVVQRNEICRISLDSPDYTNFALPLTGIKHAIAIDFDTVDKMLYWTDEQACAIRRAYLDGSSQEDVIVAEVVNPDGVAIDWIARNLYWTDTGTDRIEVARLNGTNRRVLVNEDLIEPRAIAVAPEHGLMFWTDWNEKRPKIERSNLDGTERIALIIKDIVWPNGIALDLERGKIYWCDAKTDKIEVANMDGTDRREIITDNLPHLFGLSLLGDYLYWTDWQRRSIDRAHKLTGSNREVIVDQVPNVMGLKAIHLGRVNASKSPCARDNGGCSHLCLNRLHNRYVCACEIGYELTKDKRTCIVPDAFLLFARKENLGRISIENTNNDNIIPVTGIKEASALDFDLLENRIYWTDVKIKAITRAFMNGSDMERVVDLGLESPEGLALDWIAHNLYWSDINMRRIEMIRLEGGSRKVLVWQNLIEPKSLALDPAKGHMYWAEWGDAGSIERALLDGTQRQVTVSNIGRANGLTLDHVARKLYWADVSTPAIDCFDLLARKKEVIISHDIGYPFSITQYRDYIYWTDWNTDDIERADKLTGANRTKIHDKLESVTDLKIFHESRQTGWNPCAITNGNCSHLCIALPGPTEGGASVTHRCACPTHYALSPDNRTCVAPRQFMIYSLRNAIARYLPDEAHDCADVVLRVPGLKNVRAIEFDPVTQHVYWIDGRTMSIRRALENRTQQQHSSKVVVFTGGTGHPFDLALDPLGRLLFWTCSENDAINVTRLDNGSALGVVVKGDSEKPRNIAIHSRRRLLFWTDVGKRMRVMRSKMDGKERHVIAGDLPEQPTGLTIDAATNIVFWAYGRQIECADFNGGNRRILVAAATKQTSPIHLAVLYDHLYWYDRDVQQTLYLYLTNLMNRQAIEGVDKVSGSSLKQSALMSTSRALTDLIAVNTPEDSLMETHVCSPFNDYGGCSHFCIGITTIIGTGADNGASVLPRCSCPRSLVLSDDGRTCRTAPACGNEHFTCAGSSSATGKDCIPVLWKCDGQTDCPDGSDELGCPMCTREQFRCQNRCIDLSMVCDGTPQCSDGLDEEHCCQPGQFQCRSGVCIAGRSICDGWDDCADGSDELSPVCADPHNPHRQNSGSRAPSESGKMTYIIVILIVVIVAVAIILSYYYCRRRFTGNEGLPDILHDSAGDPLSPKPNNNRTVKPIFASQKNNRKDVGTGGGLKAGMEAVRMSMLNGSSFGSSYDRSHITGASSSTRGSSAGGYPQETLNPPPSPATIASSTRCSSSNASRYKPYRHYRSINQPPPPTPCSTDVCDESDSNYPARYRYESEPFPPPPTPRSVYHSDAAISCPPSPSSRSSTYFSPLPPPPSPVP</sequence>
<dbReference type="EMBL" id="GL436500">
    <property type="protein sequence ID" value="EFN71887.1"/>
    <property type="molecule type" value="Genomic_DNA"/>
</dbReference>
<keyword evidence="8 11" id="KW-1015">Disulfide bond</keyword>
<dbReference type="SUPFAM" id="SSF63825">
    <property type="entry name" value="YWTD domain"/>
    <property type="match status" value="4"/>
</dbReference>
<comment type="caution">
    <text evidence="11">Lacks conserved residue(s) required for the propagation of feature annotation.</text>
</comment>
<protein>
    <submittedName>
        <fullName evidence="17">Low-density lipoprotein receptor-related protein 6</fullName>
    </submittedName>
</protein>
<keyword evidence="5 15" id="KW-0732">Signal</keyword>
<feature type="disulfide bond" evidence="11">
    <location>
        <begin position="1362"/>
        <end position="1377"/>
    </location>
</feature>
<feature type="transmembrane region" description="Helical" evidence="14">
    <location>
        <begin position="1436"/>
        <end position="1459"/>
    </location>
</feature>
<feature type="domain" description="EGF-like" evidence="16">
    <location>
        <begin position="1245"/>
        <end position="1296"/>
    </location>
</feature>
<feature type="region of interest" description="Disordered" evidence="13">
    <location>
        <begin position="1476"/>
        <end position="1511"/>
    </location>
</feature>
<proteinExistence type="predicted"/>
<evidence type="ECO:0000313" key="17">
    <source>
        <dbReference type="EMBL" id="EFN71887.1"/>
    </source>
</evidence>
<feature type="region of interest" description="Disordered" evidence="13">
    <location>
        <begin position="1534"/>
        <end position="1662"/>
    </location>
</feature>